<dbReference type="KEGG" id="dja:HY57_20860"/>
<dbReference type="PATRIC" id="fig|1217721.7.peg.4273"/>
<dbReference type="Proteomes" id="UP000027987">
    <property type="component" value="Chromosome"/>
</dbReference>
<organism evidence="1 2">
    <name type="scientific">Dyella japonica A8</name>
    <dbReference type="NCBI Taxonomy" id="1217721"/>
    <lineage>
        <taxon>Bacteria</taxon>
        <taxon>Pseudomonadati</taxon>
        <taxon>Pseudomonadota</taxon>
        <taxon>Gammaproteobacteria</taxon>
        <taxon>Lysobacterales</taxon>
        <taxon>Rhodanobacteraceae</taxon>
        <taxon>Dyella</taxon>
    </lineage>
</organism>
<name>A0A075K5M8_9GAMM</name>
<dbReference type="AlphaFoldDB" id="A0A075K5M8"/>
<accession>A0A075K5M8</accession>
<gene>
    <name evidence="1" type="ORF">HY57_20860</name>
</gene>
<dbReference type="EMBL" id="CP008884">
    <property type="protein sequence ID" value="AIF49536.1"/>
    <property type="molecule type" value="Genomic_DNA"/>
</dbReference>
<evidence type="ECO:0000313" key="1">
    <source>
        <dbReference type="EMBL" id="AIF49536.1"/>
    </source>
</evidence>
<dbReference type="HOGENOM" id="CLU_2824216_0_0_6"/>
<keyword evidence="2" id="KW-1185">Reference proteome</keyword>
<proteinExistence type="predicted"/>
<sequence>MDDVALALYALARLRQEDERYRHAVRHPGLPSLAPLPPLLRQGVAVAMQCLEQYARQLGERRTLSA</sequence>
<evidence type="ECO:0000313" key="2">
    <source>
        <dbReference type="Proteomes" id="UP000027987"/>
    </source>
</evidence>
<protein>
    <submittedName>
        <fullName evidence="1">Uncharacterized protein</fullName>
    </submittedName>
</protein>
<reference evidence="1 2" key="1">
    <citation type="submission" date="2014-07" db="EMBL/GenBank/DDBJ databases">
        <title>Complete Genome Sequence of Dyella japonica Strain A8 Isolated from Malaysian Tropical Soil.</title>
        <authorList>
            <person name="Hui R.K.H."/>
            <person name="Chen J.-W."/>
            <person name="Chan K.-G."/>
            <person name="Leung F.C.C."/>
        </authorList>
    </citation>
    <scope>NUCLEOTIDE SEQUENCE [LARGE SCALE GENOMIC DNA]</scope>
    <source>
        <strain evidence="1 2">A8</strain>
    </source>
</reference>